<dbReference type="Pfam" id="PF00294">
    <property type="entry name" value="PfkB"/>
    <property type="match status" value="1"/>
</dbReference>
<comment type="caution">
    <text evidence="2">The sequence shown here is derived from an EMBL/GenBank/DDBJ whole genome shotgun (WGS) entry which is preliminary data.</text>
</comment>
<dbReference type="GO" id="GO:0006796">
    <property type="term" value="P:phosphate-containing compound metabolic process"/>
    <property type="evidence" value="ECO:0007669"/>
    <property type="project" value="UniProtKB-ARBA"/>
</dbReference>
<organism evidence="2 3">
    <name type="scientific">Bugula neritina</name>
    <name type="common">Brown bryozoan</name>
    <name type="synonym">Sertularia neritina</name>
    <dbReference type="NCBI Taxonomy" id="10212"/>
    <lineage>
        <taxon>Eukaryota</taxon>
        <taxon>Metazoa</taxon>
        <taxon>Spiralia</taxon>
        <taxon>Lophotrochozoa</taxon>
        <taxon>Bryozoa</taxon>
        <taxon>Gymnolaemata</taxon>
        <taxon>Cheilostomatida</taxon>
        <taxon>Flustrina</taxon>
        <taxon>Buguloidea</taxon>
        <taxon>Bugulidae</taxon>
        <taxon>Bugula</taxon>
    </lineage>
</organism>
<name>A0A7J7J755_BUGNE</name>
<dbReference type="InterPro" id="IPR052562">
    <property type="entry name" value="Ketohexokinase-related"/>
</dbReference>
<dbReference type="SUPFAM" id="SSF53613">
    <property type="entry name" value="Ribokinase-like"/>
    <property type="match status" value="1"/>
</dbReference>
<dbReference type="Proteomes" id="UP000593567">
    <property type="component" value="Unassembled WGS sequence"/>
</dbReference>
<dbReference type="OrthoDB" id="204058at2759"/>
<evidence type="ECO:0000313" key="3">
    <source>
        <dbReference type="Proteomes" id="UP000593567"/>
    </source>
</evidence>
<feature type="domain" description="Carbohydrate kinase PfkB" evidence="1">
    <location>
        <begin position="13"/>
        <end position="300"/>
    </location>
</feature>
<dbReference type="PANTHER" id="PTHR42774">
    <property type="entry name" value="PHOSPHOTRANSFERASE SYSTEM TRANSPORT PROTEIN"/>
    <property type="match status" value="1"/>
</dbReference>
<dbReference type="InterPro" id="IPR029056">
    <property type="entry name" value="Ribokinase-like"/>
</dbReference>
<dbReference type="Gene3D" id="3.40.1190.20">
    <property type="match status" value="1"/>
</dbReference>
<dbReference type="InterPro" id="IPR011611">
    <property type="entry name" value="PfkB_dom"/>
</dbReference>
<sequence length="316" mass="34309">MAKSLESSDNVLSILSIGLVVIDIMTEVETYPVEDTKSRSNSIHERVGGNAASNSIVLSLLGEKASFMGVVGTTKHHLELIKDTFSKYGVDYSSMIECAGHAVPQTVCIICKETGSRTCVHYRGSLPELSFSIFTGASLNFSLYKWIHFEGRYDYQDTHLSIQHCRDVKDSKGYNFKISVEIEKASAKLEKLLDSPADYIFISKDFSIMMGYADMMQAVAGFSQRVKSGVTVVCPWGSSGAAAQTNGAEAVWTPAFPPKETVNTLGAGDTFIAACIKALCHSSSLSTAVRYACQVAGAKCGLREIDQLSTLQFELE</sequence>
<evidence type="ECO:0000259" key="1">
    <source>
        <dbReference type="Pfam" id="PF00294"/>
    </source>
</evidence>
<dbReference type="PANTHER" id="PTHR42774:SF3">
    <property type="entry name" value="KETOHEXOKINASE"/>
    <property type="match status" value="1"/>
</dbReference>
<protein>
    <submittedName>
        <fullName evidence="2">KHK</fullName>
    </submittedName>
</protein>
<accession>A0A7J7J755</accession>
<evidence type="ECO:0000313" key="2">
    <source>
        <dbReference type="EMBL" id="KAF6021371.1"/>
    </source>
</evidence>
<reference evidence="2" key="1">
    <citation type="submission" date="2020-06" db="EMBL/GenBank/DDBJ databases">
        <title>Draft genome of Bugula neritina, a colonial animal packing powerful symbionts and potential medicines.</title>
        <authorList>
            <person name="Rayko M."/>
        </authorList>
    </citation>
    <scope>NUCLEOTIDE SEQUENCE [LARGE SCALE GENOMIC DNA]</scope>
    <source>
        <strain evidence="2">Kwan_BN1</strain>
    </source>
</reference>
<keyword evidence="3" id="KW-1185">Reference proteome</keyword>
<gene>
    <name evidence="2" type="ORF">EB796_020327</name>
</gene>
<dbReference type="EMBL" id="VXIV02003056">
    <property type="protein sequence ID" value="KAF6021371.1"/>
    <property type="molecule type" value="Genomic_DNA"/>
</dbReference>
<dbReference type="AlphaFoldDB" id="A0A7J7J755"/>
<proteinExistence type="predicted"/>